<feature type="compositionally biased region" description="Pro residues" evidence="18">
    <location>
        <begin position="435"/>
        <end position="445"/>
    </location>
</feature>
<evidence type="ECO:0000259" key="19">
    <source>
        <dbReference type="PROSITE" id="PS50089"/>
    </source>
</evidence>
<feature type="compositionally biased region" description="Polar residues" evidence="18">
    <location>
        <begin position="467"/>
        <end position="484"/>
    </location>
</feature>
<dbReference type="GO" id="GO:0061630">
    <property type="term" value="F:ubiquitin protein ligase activity"/>
    <property type="evidence" value="ECO:0007669"/>
    <property type="project" value="UniProtKB-EC"/>
</dbReference>
<accession>A0A2T3BEW4</accession>
<evidence type="ECO:0000256" key="18">
    <source>
        <dbReference type="SAM" id="MobiDB-lite"/>
    </source>
</evidence>
<evidence type="ECO:0000256" key="11">
    <source>
        <dbReference type="ARBA" id="ARBA00022771"/>
    </source>
</evidence>
<keyword evidence="16" id="KW-0449">Lipoprotein</keyword>
<evidence type="ECO:0000256" key="9">
    <source>
        <dbReference type="ARBA" id="ARBA00022723"/>
    </source>
</evidence>
<evidence type="ECO:0000256" key="17">
    <source>
        <dbReference type="PROSITE-ProRule" id="PRU00175"/>
    </source>
</evidence>
<keyword evidence="15" id="KW-0458">Lysosome</keyword>
<feature type="domain" description="RING-type" evidence="19">
    <location>
        <begin position="706"/>
        <end position="748"/>
    </location>
</feature>
<feature type="compositionally biased region" description="Polar residues" evidence="18">
    <location>
        <begin position="512"/>
        <end position="522"/>
    </location>
</feature>
<evidence type="ECO:0000259" key="20">
    <source>
        <dbReference type="PROSITE" id="PS50178"/>
    </source>
</evidence>
<dbReference type="Gene3D" id="3.30.40.10">
    <property type="entry name" value="Zinc/RING finger domain, C3HC4 (zinc finger)"/>
    <property type="match status" value="2"/>
</dbReference>
<dbReference type="PROSITE" id="PS50089">
    <property type="entry name" value="ZF_RING_2"/>
    <property type="match status" value="1"/>
</dbReference>
<dbReference type="SUPFAM" id="SSF57850">
    <property type="entry name" value="RING/U-box"/>
    <property type="match status" value="1"/>
</dbReference>
<dbReference type="EC" id="2.3.2.27" evidence="6"/>
<dbReference type="EMBL" id="KZ679006">
    <property type="protein sequence ID" value="PSS27941.1"/>
    <property type="molecule type" value="Genomic_DNA"/>
</dbReference>
<keyword evidence="14" id="KW-0472">Membrane</keyword>
<name>A0A2T3BEW4_AMORE</name>
<evidence type="ECO:0000256" key="7">
    <source>
        <dbReference type="ARBA" id="ARBA00022679"/>
    </source>
</evidence>
<dbReference type="OrthoDB" id="660555at2759"/>
<comment type="subcellular location">
    <subcellularLocation>
        <location evidence="3">Endosome</location>
    </subcellularLocation>
    <subcellularLocation>
        <location evidence="4">Lysosome</location>
    </subcellularLocation>
    <subcellularLocation>
        <location evidence="2">Membrane</location>
        <topology evidence="2">Peripheral membrane protein</topology>
    </subcellularLocation>
</comment>
<keyword evidence="12" id="KW-0833">Ubl conjugation pathway</keyword>
<dbReference type="RefSeq" id="XP_024725466.1">
    <property type="nucleotide sequence ID" value="XM_024863196.1"/>
</dbReference>
<dbReference type="GO" id="GO:0070936">
    <property type="term" value="P:protein K48-linked ubiquitination"/>
    <property type="evidence" value="ECO:0007669"/>
    <property type="project" value="TreeGrafter"/>
</dbReference>
<feature type="compositionally biased region" description="Low complexity" evidence="18">
    <location>
        <begin position="632"/>
        <end position="655"/>
    </location>
</feature>
<dbReference type="GO" id="GO:0016020">
    <property type="term" value="C:membrane"/>
    <property type="evidence" value="ECO:0007669"/>
    <property type="project" value="UniProtKB-SubCell"/>
</dbReference>
<dbReference type="GO" id="GO:0005768">
    <property type="term" value="C:endosome"/>
    <property type="evidence" value="ECO:0007669"/>
    <property type="project" value="UniProtKB-SubCell"/>
</dbReference>
<feature type="compositionally biased region" description="Polar residues" evidence="18">
    <location>
        <begin position="396"/>
        <end position="415"/>
    </location>
</feature>
<keyword evidence="8" id="KW-0519">Myristate</keyword>
<dbReference type="InterPro" id="IPR051878">
    <property type="entry name" value="ZNRF_ubiq-protein_ligase"/>
</dbReference>
<feature type="domain" description="FYVE-type" evidence="20">
    <location>
        <begin position="343"/>
        <end position="439"/>
    </location>
</feature>
<dbReference type="AlphaFoldDB" id="A0A2T3BEW4"/>
<dbReference type="Pfam" id="PF13639">
    <property type="entry name" value="zf-RING_2"/>
    <property type="match status" value="1"/>
</dbReference>
<keyword evidence="11 17" id="KW-0863">Zinc-finger</keyword>
<evidence type="ECO:0000256" key="12">
    <source>
        <dbReference type="ARBA" id="ARBA00022786"/>
    </source>
</evidence>
<feature type="region of interest" description="Disordered" evidence="18">
    <location>
        <begin position="390"/>
        <end position="419"/>
    </location>
</feature>
<dbReference type="FunCoup" id="A0A2T3BEW4">
    <property type="interactions" value="16"/>
</dbReference>
<dbReference type="GO" id="GO:0043161">
    <property type="term" value="P:proteasome-mediated ubiquitin-dependent protein catabolic process"/>
    <property type="evidence" value="ECO:0007669"/>
    <property type="project" value="TreeGrafter"/>
</dbReference>
<evidence type="ECO:0000256" key="13">
    <source>
        <dbReference type="ARBA" id="ARBA00022833"/>
    </source>
</evidence>
<reference evidence="21 22" key="1">
    <citation type="journal article" date="2018" name="New Phytol.">
        <title>Comparative genomics and transcriptomics depict ericoid mycorrhizal fungi as versatile saprotrophs and plant mutualists.</title>
        <authorList>
            <person name="Martino E."/>
            <person name="Morin E."/>
            <person name="Grelet G.A."/>
            <person name="Kuo A."/>
            <person name="Kohler A."/>
            <person name="Daghino S."/>
            <person name="Barry K.W."/>
            <person name="Cichocki N."/>
            <person name="Clum A."/>
            <person name="Dockter R.B."/>
            <person name="Hainaut M."/>
            <person name="Kuo R.C."/>
            <person name="LaButti K."/>
            <person name="Lindahl B.D."/>
            <person name="Lindquist E.A."/>
            <person name="Lipzen A."/>
            <person name="Khouja H.R."/>
            <person name="Magnuson J."/>
            <person name="Murat C."/>
            <person name="Ohm R.A."/>
            <person name="Singer S.W."/>
            <person name="Spatafora J.W."/>
            <person name="Wang M."/>
            <person name="Veneault-Fourrey C."/>
            <person name="Henrissat B."/>
            <person name="Grigoriev I.V."/>
            <person name="Martin F.M."/>
            <person name="Perotto S."/>
        </authorList>
    </citation>
    <scope>NUCLEOTIDE SEQUENCE [LARGE SCALE GENOMIC DNA]</scope>
    <source>
        <strain evidence="21 22">ATCC 22711</strain>
    </source>
</reference>
<comment type="pathway">
    <text evidence="5">Protein modification; protein ubiquitination.</text>
</comment>
<keyword evidence="7" id="KW-0808">Transferase</keyword>
<keyword evidence="9" id="KW-0479">Metal-binding</keyword>
<evidence type="ECO:0000256" key="8">
    <source>
        <dbReference type="ARBA" id="ARBA00022707"/>
    </source>
</evidence>
<feature type="region of interest" description="Disordered" evidence="18">
    <location>
        <begin position="434"/>
        <end position="587"/>
    </location>
</feature>
<proteinExistence type="predicted"/>
<dbReference type="InterPro" id="IPR013083">
    <property type="entry name" value="Znf_RING/FYVE/PHD"/>
</dbReference>
<dbReference type="PANTHER" id="PTHR46661">
    <property type="entry name" value="E3 UBIQUITIN-PROTEIN LIGASE ZNRF1-LIKE PROTEIN"/>
    <property type="match status" value="1"/>
</dbReference>
<dbReference type="InterPro" id="IPR001841">
    <property type="entry name" value="Znf_RING"/>
</dbReference>
<dbReference type="Proteomes" id="UP000241818">
    <property type="component" value="Unassembled WGS sequence"/>
</dbReference>
<keyword evidence="13" id="KW-0862">Zinc</keyword>
<feature type="compositionally biased region" description="Polar residues" evidence="18">
    <location>
        <begin position="99"/>
        <end position="109"/>
    </location>
</feature>
<dbReference type="InterPro" id="IPR000306">
    <property type="entry name" value="Znf_FYVE"/>
</dbReference>
<dbReference type="STRING" id="857342.A0A2T3BEW4"/>
<evidence type="ECO:0000256" key="1">
    <source>
        <dbReference type="ARBA" id="ARBA00000900"/>
    </source>
</evidence>
<dbReference type="SMART" id="SM00064">
    <property type="entry name" value="FYVE"/>
    <property type="match status" value="1"/>
</dbReference>
<feature type="compositionally biased region" description="Polar residues" evidence="18">
    <location>
        <begin position="189"/>
        <end position="200"/>
    </location>
</feature>
<evidence type="ECO:0000256" key="16">
    <source>
        <dbReference type="ARBA" id="ARBA00023288"/>
    </source>
</evidence>
<feature type="region of interest" description="Disordered" evidence="18">
    <location>
        <begin position="623"/>
        <end position="670"/>
    </location>
</feature>
<organism evidence="21 22">
    <name type="scientific">Amorphotheca resinae ATCC 22711</name>
    <dbReference type="NCBI Taxonomy" id="857342"/>
    <lineage>
        <taxon>Eukaryota</taxon>
        <taxon>Fungi</taxon>
        <taxon>Dikarya</taxon>
        <taxon>Ascomycota</taxon>
        <taxon>Pezizomycotina</taxon>
        <taxon>Leotiomycetes</taxon>
        <taxon>Helotiales</taxon>
        <taxon>Amorphothecaceae</taxon>
        <taxon>Amorphotheca</taxon>
    </lineage>
</organism>
<sequence>MSGQGADAATAASHEGREEQASILPNPASTPNFGSGAQTGMQSSGGSHPTHESVLPPFDSNQSIRDHSTSPSNSRSPRRRRREGKAPEGSNFSMERAGSSDSKVPSSHETSPRRGEGLGESNDPESFDVRRTRPKSGKLPEDGNMGSARQPSTKPEGSATRAGPFQEGEISRSTENRFNGEGSYRSAATIDQPSGSTSQAPIIGAAEALESRQDAVSGSEHAFGSSMVPPPAPPKDDKDLNRARNRGKSNASSRSSRVLNTNMAFGTPRQDGGSREDSYEGVGSVDAPASASIRTRASSNSSSHNEDSSSFRRHTPIFPQTPPSQSRHPPPRPEVILPRWQPDAEVTLCPICRTQFSFFVRKHHCRKCGRVVCSSCSPHRITIPYQFIVQPPTDNPPSGASSTTRPVTNSSNSGNPWDFAGLGGGERVRLCNPCVPDPNIAPPQTSPLDTSLRPSLSPSHNRSSSLAANSYISFPRTPGTTPHFQRQQRQSSLLGRWSTDSSIQGSSQSASLDANNGSNNQHLPLLEAAGSRIRSSTTSGSYGGAPRQIPEDERTSSSGNAPQHGRPAVPRDRRPLPMPPQGRIDDADLCPVCHRELPSSTLPGAEALREAHINECIEAALRGTTSPPIRPSNPSSQSTSATATPLSPSSAATPIPNTPEARAAAREQAHAAVVLGASSSSTMHRRRTGVFPYKATEKDCIDDAECTICFEEFEVGVDMGRLECFCRFHLRCIRKWFETRPGQCPVHQHDGGGF</sequence>
<feature type="compositionally biased region" description="Polar residues" evidence="18">
    <location>
        <begin position="248"/>
        <end position="264"/>
    </location>
</feature>
<dbReference type="CDD" id="cd16489">
    <property type="entry name" value="mRING-CH-C4HC2H_ZNRF"/>
    <property type="match status" value="1"/>
</dbReference>
<dbReference type="InParanoid" id="A0A2T3BEW4"/>
<dbReference type="InterPro" id="IPR011011">
    <property type="entry name" value="Znf_FYVE_PHD"/>
</dbReference>
<evidence type="ECO:0000256" key="5">
    <source>
        <dbReference type="ARBA" id="ARBA00004906"/>
    </source>
</evidence>
<dbReference type="GO" id="GO:0008270">
    <property type="term" value="F:zinc ion binding"/>
    <property type="evidence" value="ECO:0007669"/>
    <property type="project" value="UniProtKB-KW"/>
</dbReference>
<evidence type="ECO:0000256" key="2">
    <source>
        <dbReference type="ARBA" id="ARBA00004170"/>
    </source>
</evidence>
<evidence type="ECO:0000313" key="21">
    <source>
        <dbReference type="EMBL" id="PSS27941.1"/>
    </source>
</evidence>
<dbReference type="SUPFAM" id="SSF57903">
    <property type="entry name" value="FYVE/PHD zinc finger"/>
    <property type="match status" value="1"/>
</dbReference>
<dbReference type="Pfam" id="PF01363">
    <property type="entry name" value="FYVE"/>
    <property type="match status" value="1"/>
</dbReference>
<evidence type="ECO:0000256" key="4">
    <source>
        <dbReference type="ARBA" id="ARBA00004371"/>
    </source>
</evidence>
<feature type="compositionally biased region" description="Polar residues" evidence="18">
    <location>
        <begin position="27"/>
        <end position="47"/>
    </location>
</feature>
<evidence type="ECO:0000256" key="3">
    <source>
        <dbReference type="ARBA" id="ARBA00004177"/>
    </source>
</evidence>
<feature type="region of interest" description="Disordered" evidence="18">
    <location>
        <begin position="1"/>
        <end position="337"/>
    </location>
</feature>
<gene>
    <name evidence="21" type="ORF">M430DRAFT_15177</name>
</gene>
<evidence type="ECO:0000256" key="10">
    <source>
        <dbReference type="ARBA" id="ARBA00022753"/>
    </source>
</evidence>
<comment type="catalytic activity">
    <reaction evidence="1">
        <text>S-ubiquitinyl-[E2 ubiquitin-conjugating enzyme]-L-cysteine + [acceptor protein]-L-lysine = [E2 ubiquitin-conjugating enzyme]-L-cysteine + N(6)-ubiquitinyl-[acceptor protein]-L-lysine.</text>
        <dbReference type="EC" id="2.3.2.27"/>
    </reaction>
</comment>
<feature type="compositionally biased region" description="Low complexity" evidence="18">
    <location>
        <begin position="451"/>
        <end position="466"/>
    </location>
</feature>
<evidence type="ECO:0000256" key="15">
    <source>
        <dbReference type="ARBA" id="ARBA00023228"/>
    </source>
</evidence>
<keyword evidence="22" id="KW-1185">Reference proteome</keyword>
<feature type="compositionally biased region" description="Low complexity" evidence="18">
    <location>
        <begin position="485"/>
        <end position="511"/>
    </location>
</feature>
<evidence type="ECO:0000256" key="14">
    <source>
        <dbReference type="ARBA" id="ARBA00023136"/>
    </source>
</evidence>
<feature type="compositionally biased region" description="Low complexity" evidence="18">
    <location>
        <begin position="287"/>
        <end position="303"/>
    </location>
</feature>
<dbReference type="GeneID" id="36571277"/>
<evidence type="ECO:0000313" key="22">
    <source>
        <dbReference type="Proteomes" id="UP000241818"/>
    </source>
</evidence>
<feature type="compositionally biased region" description="Low complexity" evidence="18">
    <location>
        <begin position="530"/>
        <end position="540"/>
    </location>
</feature>
<dbReference type="PROSITE" id="PS50178">
    <property type="entry name" value="ZF_FYVE"/>
    <property type="match status" value="1"/>
</dbReference>
<evidence type="ECO:0000256" key="6">
    <source>
        <dbReference type="ARBA" id="ARBA00012483"/>
    </source>
</evidence>
<dbReference type="InterPro" id="IPR017455">
    <property type="entry name" value="Znf_FYVE-rel"/>
</dbReference>
<protein>
    <recommendedName>
        <fullName evidence="6">RING-type E3 ubiquitin transferase</fullName>
        <ecNumber evidence="6">2.3.2.27</ecNumber>
    </recommendedName>
</protein>
<keyword evidence="10" id="KW-0967">Endosome</keyword>
<dbReference type="PANTHER" id="PTHR46661:SF4">
    <property type="entry name" value="RING-TYPE DOMAIN-CONTAINING PROTEIN"/>
    <property type="match status" value="1"/>
</dbReference>